<dbReference type="Proteomes" id="UP000612055">
    <property type="component" value="Unassembled WGS sequence"/>
</dbReference>
<dbReference type="EMBL" id="JAEHOE010000006">
    <property type="protein sequence ID" value="KAG2499636.1"/>
    <property type="molecule type" value="Genomic_DNA"/>
</dbReference>
<accession>A0A835YBL5</accession>
<keyword evidence="4" id="KW-1185">Reference proteome</keyword>
<dbReference type="OrthoDB" id="120976at2759"/>
<feature type="region of interest" description="Disordered" evidence="2">
    <location>
        <begin position="753"/>
        <end position="772"/>
    </location>
</feature>
<dbReference type="InterPro" id="IPR032675">
    <property type="entry name" value="LRR_dom_sf"/>
</dbReference>
<comment type="subcellular location">
    <subcellularLocation>
        <location evidence="1">Cytoplasm</location>
        <location evidence="1">Cytoskeleton</location>
        <location evidence="1">Cilium axoneme</location>
    </subcellularLocation>
</comment>
<dbReference type="Gene3D" id="3.80.10.10">
    <property type="entry name" value="Ribonuclease Inhibitor"/>
    <property type="match status" value="1"/>
</dbReference>
<gene>
    <name evidence="3" type="ORF">HYH03_002575</name>
</gene>
<evidence type="ECO:0000313" key="3">
    <source>
        <dbReference type="EMBL" id="KAG2499636.1"/>
    </source>
</evidence>
<dbReference type="SMART" id="SM00368">
    <property type="entry name" value="LRR_RI"/>
    <property type="match status" value="2"/>
</dbReference>
<comment type="caution">
    <text evidence="3">The sequence shown here is derived from an EMBL/GenBank/DDBJ whole genome shotgun (WGS) entry which is preliminary data.</text>
</comment>
<reference evidence="3" key="1">
    <citation type="journal article" date="2020" name="bioRxiv">
        <title>Comparative genomics of Chlamydomonas.</title>
        <authorList>
            <person name="Craig R.J."/>
            <person name="Hasan A.R."/>
            <person name="Ness R.W."/>
            <person name="Keightley P.D."/>
        </authorList>
    </citation>
    <scope>NUCLEOTIDE SEQUENCE</scope>
    <source>
        <strain evidence="3">CCAP 11/70</strain>
    </source>
</reference>
<organism evidence="3 4">
    <name type="scientific">Edaphochlamys debaryana</name>
    <dbReference type="NCBI Taxonomy" id="47281"/>
    <lineage>
        <taxon>Eukaryota</taxon>
        <taxon>Viridiplantae</taxon>
        <taxon>Chlorophyta</taxon>
        <taxon>core chlorophytes</taxon>
        <taxon>Chlorophyceae</taxon>
        <taxon>CS clade</taxon>
        <taxon>Chlamydomonadales</taxon>
        <taxon>Chlamydomonadales incertae sedis</taxon>
        <taxon>Edaphochlamys</taxon>
    </lineage>
</organism>
<name>A0A835YBL5_9CHLO</name>
<evidence type="ECO:0000313" key="4">
    <source>
        <dbReference type="Proteomes" id="UP000612055"/>
    </source>
</evidence>
<proteinExistence type="predicted"/>
<dbReference type="SUPFAM" id="SSF52047">
    <property type="entry name" value="RNI-like"/>
    <property type="match status" value="1"/>
</dbReference>
<evidence type="ECO:0000256" key="1">
    <source>
        <dbReference type="ARBA" id="ARBA00004430"/>
    </source>
</evidence>
<feature type="compositionally biased region" description="Gly residues" evidence="2">
    <location>
        <begin position="755"/>
        <end position="765"/>
    </location>
</feature>
<sequence>MNFDADLDRFDDPGLPDPTAAEDTPANPAPIQPAEEYIRPAKAGFCRDRYKTSGWNTPPQNLLEVYLEACDRHGVPANSGVVSQLQRRVRATQSGPWQRVVPRDDLASPMASSAALLHQHHSTRSVTAMSLVPPPRANTSSLTVASGGAATVLTIAQTAQELRDMVVAHVYPLSMGSSVAAPGSENHAATVSAAVVALAAGGPGGMALYSARAVAHVCKLLDPRTPWEQQLGRSGLPDDTRVLDEAAFHALVDAATTAASLGELRQAALEVLSRPVGHGTLDLEGLAGALFDWLDCGAQGSIPASEARAAVAAFSPHAAADMYGLIEQHPPLARPAADEVTRAEFVEVLVALAPGLVPPGASEAAVRDKAEIAVNAMLESKIRQPHVYDFSRCYLGPRGLLPVLDALGRDSAFVALSLANCGLGCSSVERLCAWLQGHPSVTALDLSGNLISDRGGMAVARLLQENPPIVDLGIGSSLLLPPPASRTHHDALGPSPCEDAAPLLQALTANRAARRASAAEIVRALRQHGPELRAMFFDLLARDGKAGSSVSGGYGGASAAGGGTGGGAPAADGRVPLGALREALGEVTAEWGFEADALDQVLQAERLLGTATAGRTADASGRLGVTYDELMHFLRSEDQVVRVARAFRSHLPEAKQLFFALAPEPATAGGTSAAGVAGPRAALSTVRAAIVATAAAPGSGWDVSEQDLEAVLSPGVLRAHCRDAATGNAAPRGGAGAGAGYGFGGPGGLLLPEWQGGGPAAGGSPKGAQGPNDMLISWPELCNTLLFLFNR</sequence>
<evidence type="ECO:0000256" key="2">
    <source>
        <dbReference type="SAM" id="MobiDB-lite"/>
    </source>
</evidence>
<dbReference type="GO" id="GO:0005930">
    <property type="term" value="C:axoneme"/>
    <property type="evidence" value="ECO:0007669"/>
    <property type="project" value="UniProtKB-SubCell"/>
</dbReference>
<feature type="region of interest" description="Disordered" evidence="2">
    <location>
        <begin position="1"/>
        <end position="33"/>
    </location>
</feature>
<protein>
    <submittedName>
        <fullName evidence="3">Uncharacterized protein</fullName>
    </submittedName>
</protein>
<feature type="compositionally biased region" description="Basic and acidic residues" evidence="2">
    <location>
        <begin position="1"/>
        <end position="12"/>
    </location>
</feature>
<dbReference type="AlphaFoldDB" id="A0A835YBL5"/>